<dbReference type="OrthoDB" id="9764016at2"/>
<keyword evidence="3" id="KW-0223">Dioxygenase</keyword>
<evidence type="ECO:0000256" key="3">
    <source>
        <dbReference type="ARBA" id="ARBA00022964"/>
    </source>
</evidence>
<dbReference type="PANTHER" id="PTHR13096">
    <property type="entry name" value="MINA53 MYC INDUCED NUCLEAR ANTIGEN"/>
    <property type="match status" value="1"/>
</dbReference>
<dbReference type="Pfam" id="PF20514">
    <property type="entry name" value="WHD_ROXA"/>
    <property type="match status" value="1"/>
</dbReference>
<dbReference type="EMBL" id="AAVT01000002">
    <property type="protein sequence ID" value="EAW32040.1"/>
    <property type="molecule type" value="Genomic_DNA"/>
</dbReference>
<dbReference type="eggNOG" id="COG2850">
    <property type="taxonomic scope" value="Bacteria"/>
</dbReference>
<gene>
    <name evidence="7" type="ORF">GP2143_06300</name>
</gene>
<evidence type="ECO:0000256" key="2">
    <source>
        <dbReference type="ARBA" id="ARBA00022723"/>
    </source>
</evidence>
<accession>A0YBW0</accession>
<dbReference type="GO" id="GO:0046872">
    <property type="term" value="F:metal ion binding"/>
    <property type="evidence" value="ECO:0007669"/>
    <property type="project" value="UniProtKB-KW"/>
</dbReference>
<evidence type="ECO:0000259" key="6">
    <source>
        <dbReference type="PROSITE" id="PS51184"/>
    </source>
</evidence>
<evidence type="ECO:0000256" key="5">
    <source>
        <dbReference type="ARBA" id="ARBA00023004"/>
    </source>
</evidence>
<dbReference type="SMART" id="SM00558">
    <property type="entry name" value="JmjC"/>
    <property type="match status" value="1"/>
</dbReference>
<protein>
    <submittedName>
        <fullName evidence="7">Transcription factor jumonji, jmjC</fullName>
    </submittedName>
</protein>
<keyword evidence="4" id="KW-0560">Oxidoreductase</keyword>
<evidence type="ECO:0000313" key="8">
    <source>
        <dbReference type="Proteomes" id="UP000004931"/>
    </source>
</evidence>
<sequence length="391" mass="43773">MAIHNLDIADFLANTWQTKPRLIRNAFPNFINPMSPEDLAGLACEAEIESRLITEANGKWQTSHGPIAETTFNNLSDSNWTLLVQAVDHWVPEVADLLDNFRFIPSWRIDDVMVSYATRGGSVGPHYDNYDVFLVQGAGQRRWQVGGPCSAANSLQNNPELRLLADFVAEEEWVLEAGDMLYIPPGISHWGTAMDNDCMTYSIGFRAPSHSEMLSDFCDDTLAGLTEELRYADPGLQEQGHSGEIMPAAISNAQRILQNYVNDEQRLTEWFGRYVTQQKYPAETADNTDEKFQQGDLVQLLKDDGVILRDPTVRIAFIDAESPSNSLLFFVNGVCFESVGDSCIALSKLLADNTRICSGQIMPWLGDTESVQLLLRLVNQGVLYFDEEIDY</sequence>
<dbReference type="InterPro" id="IPR003347">
    <property type="entry name" value="JmjC_dom"/>
</dbReference>
<dbReference type="Gene3D" id="2.60.120.650">
    <property type="entry name" value="Cupin"/>
    <property type="match status" value="1"/>
</dbReference>
<reference evidence="7 8" key="1">
    <citation type="journal article" date="2010" name="J. Bacteriol.">
        <title>Genome sequence of the oligotrophic marine Gammaproteobacterium HTCC2143, isolated from the Oregon Coast.</title>
        <authorList>
            <person name="Oh H.M."/>
            <person name="Kang I."/>
            <person name="Ferriera S."/>
            <person name="Giovannoni S.J."/>
            <person name="Cho J.C."/>
        </authorList>
    </citation>
    <scope>NUCLEOTIDE SEQUENCE [LARGE SCALE GENOMIC DNA]</scope>
    <source>
        <strain evidence="7 8">HTCC2143</strain>
    </source>
</reference>
<dbReference type="PROSITE" id="PS51184">
    <property type="entry name" value="JMJC"/>
    <property type="match status" value="1"/>
</dbReference>
<comment type="cofactor">
    <cofactor evidence="1">
        <name>Fe(2+)</name>
        <dbReference type="ChEBI" id="CHEBI:29033"/>
    </cofactor>
</comment>
<name>A0YBW0_9GAMM</name>
<dbReference type="Pfam" id="PF08007">
    <property type="entry name" value="JmjC_2"/>
    <property type="match status" value="1"/>
</dbReference>
<dbReference type="Proteomes" id="UP000004931">
    <property type="component" value="Unassembled WGS sequence"/>
</dbReference>
<organism evidence="7 8">
    <name type="scientific">marine gamma proteobacterium HTCC2143</name>
    <dbReference type="NCBI Taxonomy" id="247633"/>
    <lineage>
        <taxon>Bacteria</taxon>
        <taxon>Pseudomonadati</taxon>
        <taxon>Pseudomonadota</taxon>
        <taxon>Gammaproteobacteria</taxon>
        <taxon>Cellvibrionales</taxon>
        <taxon>Spongiibacteraceae</taxon>
        <taxon>BD1-7 clade</taxon>
    </lineage>
</organism>
<dbReference type="GO" id="GO:0016706">
    <property type="term" value="F:2-oxoglutarate-dependent dioxygenase activity"/>
    <property type="evidence" value="ECO:0007669"/>
    <property type="project" value="TreeGrafter"/>
</dbReference>
<feature type="domain" description="JmjC" evidence="6">
    <location>
        <begin position="93"/>
        <end position="222"/>
    </location>
</feature>
<keyword evidence="8" id="KW-1185">Reference proteome</keyword>
<evidence type="ECO:0000256" key="4">
    <source>
        <dbReference type="ARBA" id="ARBA00023002"/>
    </source>
</evidence>
<keyword evidence="5" id="KW-0408">Iron</keyword>
<proteinExistence type="predicted"/>
<keyword evidence="2" id="KW-0479">Metal-binding</keyword>
<dbReference type="InterPro" id="IPR039994">
    <property type="entry name" value="NO66-like"/>
</dbReference>
<dbReference type="AlphaFoldDB" id="A0YBW0"/>
<evidence type="ECO:0000256" key="1">
    <source>
        <dbReference type="ARBA" id="ARBA00001954"/>
    </source>
</evidence>
<dbReference type="STRING" id="247633.GP2143_06300"/>
<comment type="caution">
    <text evidence="7">The sequence shown here is derived from an EMBL/GenBank/DDBJ whole genome shotgun (WGS) entry which is preliminary data.</text>
</comment>
<dbReference type="InterPro" id="IPR046799">
    <property type="entry name" value="ROXA-like_wH"/>
</dbReference>
<dbReference type="SUPFAM" id="SSF51197">
    <property type="entry name" value="Clavaminate synthase-like"/>
    <property type="match status" value="1"/>
</dbReference>
<dbReference type="PANTHER" id="PTHR13096:SF8">
    <property type="entry name" value="RIBOSOMAL OXYGENASE 1"/>
    <property type="match status" value="1"/>
</dbReference>
<evidence type="ECO:0000313" key="7">
    <source>
        <dbReference type="EMBL" id="EAW32040.1"/>
    </source>
</evidence>
<dbReference type="Gene3D" id="3.40.366.30">
    <property type="entry name" value="50S ribosomal protein L16 arginine hydroxylase, Chain A, Domain 2"/>
    <property type="match status" value="1"/>
</dbReference>